<evidence type="ECO:0000313" key="3">
    <source>
        <dbReference type="Proteomes" id="UP000007590"/>
    </source>
</evidence>
<dbReference type="Proteomes" id="UP000007590">
    <property type="component" value="Chromosome"/>
</dbReference>
<dbReference type="KEGG" id="scn:Solca_1637"/>
<dbReference type="AlphaFoldDB" id="H8KVT1"/>
<dbReference type="RefSeq" id="WP_014679931.1">
    <property type="nucleotide sequence ID" value="NC_017770.1"/>
</dbReference>
<reference evidence="2" key="1">
    <citation type="submission" date="2012-02" db="EMBL/GenBank/DDBJ databases">
        <title>The complete genome of Solitalea canadensis DSM 3403.</title>
        <authorList>
            <consortium name="US DOE Joint Genome Institute (JGI-PGF)"/>
            <person name="Lucas S."/>
            <person name="Copeland A."/>
            <person name="Lapidus A."/>
            <person name="Glavina del Rio T."/>
            <person name="Dalin E."/>
            <person name="Tice H."/>
            <person name="Bruce D."/>
            <person name="Goodwin L."/>
            <person name="Pitluck S."/>
            <person name="Peters L."/>
            <person name="Ovchinnikova G."/>
            <person name="Lu M."/>
            <person name="Kyrpides N."/>
            <person name="Mavromatis K."/>
            <person name="Ivanova N."/>
            <person name="Brettin T."/>
            <person name="Detter J.C."/>
            <person name="Han C."/>
            <person name="Larimer F."/>
            <person name="Land M."/>
            <person name="Hauser L."/>
            <person name="Markowitz V."/>
            <person name="Cheng J.-F."/>
            <person name="Hugenholtz P."/>
            <person name="Woyke T."/>
            <person name="Wu D."/>
            <person name="Spring S."/>
            <person name="Schroeder M."/>
            <person name="Kopitz M."/>
            <person name="Brambilla E."/>
            <person name="Klenk H.-P."/>
            <person name="Eisen J.A."/>
        </authorList>
    </citation>
    <scope>NUCLEOTIDE SEQUENCE</scope>
    <source>
        <strain evidence="2">DSM 3403</strain>
    </source>
</reference>
<proteinExistence type="predicted"/>
<dbReference type="HOGENOM" id="CLU_2481641_0_0_10"/>
<keyword evidence="1" id="KW-0472">Membrane</keyword>
<gene>
    <name evidence="2" type="ordered locus">Solca_1637</name>
</gene>
<keyword evidence="1" id="KW-0812">Transmembrane</keyword>
<name>H8KVT1_SOLCM</name>
<keyword evidence="3" id="KW-1185">Reference proteome</keyword>
<protein>
    <submittedName>
        <fullName evidence="2">Uncharacterized protein</fullName>
    </submittedName>
</protein>
<dbReference type="STRING" id="929556.Solca_1637"/>
<keyword evidence="1" id="KW-1133">Transmembrane helix</keyword>
<evidence type="ECO:0000313" key="2">
    <source>
        <dbReference type="EMBL" id="AFD06704.1"/>
    </source>
</evidence>
<organism evidence="2 3">
    <name type="scientific">Solitalea canadensis (strain ATCC 29591 / DSM 3403 / JCM 21819 / LMG 8368 / NBRC 15130 / NCIMB 12057 / USAM 9D)</name>
    <name type="common">Flexibacter canadensis</name>
    <dbReference type="NCBI Taxonomy" id="929556"/>
    <lineage>
        <taxon>Bacteria</taxon>
        <taxon>Pseudomonadati</taxon>
        <taxon>Bacteroidota</taxon>
        <taxon>Sphingobacteriia</taxon>
        <taxon>Sphingobacteriales</taxon>
        <taxon>Sphingobacteriaceae</taxon>
        <taxon>Solitalea</taxon>
    </lineage>
</organism>
<accession>H8KVT1</accession>
<evidence type="ECO:0000256" key="1">
    <source>
        <dbReference type="SAM" id="Phobius"/>
    </source>
</evidence>
<sequence>MKITFIAFIAVLIVVLINILINKIIKMKTVRHYLQPYFKSKNVEISKVKFAGFFDNDFDVRKTVIKPIPVMGNAVNNNFYVCLCEWN</sequence>
<feature type="transmembrane region" description="Helical" evidence="1">
    <location>
        <begin position="6"/>
        <end position="25"/>
    </location>
</feature>
<dbReference type="EMBL" id="CP003349">
    <property type="protein sequence ID" value="AFD06704.1"/>
    <property type="molecule type" value="Genomic_DNA"/>
</dbReference>